<dbReference type="AlphaFoldDB" id="Q5SIJ4"/>
<organism evidence="2 3">
    <name type="scientific">Thermus thermophilus (strain ATCC 27634 / DSM 579 / HB8)</name>
    <dbReference type="NCBI Taxonomy" id="300852"/>
    <lineage>
        <taxon>Bacteria</taxon>
        <taxon>Thermotogati</taxon>
        <taxon>Deinococcota</taxon>
        <taxon>Deinococci</taxon>
        <taxon>Thermales</taxon>
        <taxon>Thermaceae</taxon>
        <taxon>Thermus</taxon>
    </lineage>
</organism>
<proteinExistence type="predicted"/>
<feature type="domain" description="ScoMcrA-like SRA" evidence="1">
    <location>
        <begin position="33"/>
        <end position="88"/>
    </location>
</feature>
<reference evidence="2" key="1">
    <citation type="submission" date="2004-11" db="EMBL/GenBank/DDBJ databases">
        <title>Complete genome sequence of Thermus thermophilus HB8.</title>
        <authorList>
            <person name="Masui R."/>
            <person name="Kurokawa K."/>
            <person name="Nakagawa N."/>
            <person name="Tokunaga F."/>
            <person name="Koyama Y."/>
            <person name="Shibata T."/>
            <person name="Oshima T."/>
            <person name="Yokoyama S."/>
            <person name="Yasunaga T."/>
            <person name="Kuramitsu S."/>
        </authorList>
    </citation>
    <scope>NUCLEOTIDE SEQUENCE [LARGE SCALE GENOMIC DNA]</scope>
    <source>
        <strain evidence="2">HB8</strain>
    </source>
</reference>
<dbReference type="InterPro" id="IPR058712">
    <property type="entry name" value="SRA_ScoMcrA"/>
</dbReference>
<name>Q5SIJ4_THET8</name>
<dbReference type="EnsemblBacteria" id="BAD71198">
    <property type="protein sequence ID" value="BAD71198"/>
    <property type="gene ID" value="BAD71198"/>
</dbReference>
<evidence type="ECO:0000313" key="3">
    <source>
        <dbReference type="Proteomes" id="UP000000532"/>
    </source>
</evidence>
<accession>Q5SIJ4</accession>
<dbReference type="Pfam" id="PF26348">
    <property type="entry name" value="SRA_ScoMcrA"/>
    <property type="match status" value="1"/>
</dbReference>
<dbReference type="KEGG" id="ttj:TTHA1375"/>
<dbReference type="eggNOG" id="ENOG5033AK5">
    <property type="taxonomic scope" value="Bacteria"/>
</dbReference>
<gene>
    <name evidence="2" type="ordered locus">TTHA1375</name>
</gene>
<sequence>MRRVSSLTWSEVLGYHRTRKGIGRRSLLVDRGESGYRNRFLPDGRILYMGEGKRGDQEPVGGNLRLLLAHREGTPLRVFLRERPGVWRDLGCYRVEGWRYALLEEEGRWVYWFTLAPGGCGEAP</sequence>
<evidence type="ECO:0000259" key="1">
    <source>
        <dbReference type="Pfam" id="PF26348"/>
    </source>
</evidence>
<dbReference type="HOGENOM" id="CLU_2002843_0_0_0"/>
<protein>
    <recommendedName>
        <fullName evidence="1">ScoMcrA-like SRA domain-containing protein</fullName>
    </recommendedName>
</protein>
<dbReference type="Proteomes" id="UP000000532">
    <property type="component" value="Chromosome"/>
</dbReference>
<keyword evidence="3" id="KW-1185">Reference proteome</keyword>
<dbReference type="EMBL" id="AP008226">
    <property type="protein sequence ID" value="BAD71198.1"/>
    <property type="molecule type" value="Genomic_DNA"/>
</dbReference>
<evidence type="ECO:0000313" key="2">
    <source>
        <dbReference type="EMBL" id="BAD71198.1"/>
    </source>
</evidence>
<dbReference type="PATRIC" id="fig|300852.9.peg.1351"/>